<gene>
    <name evidence="3" type="ORF">GK047_02955</name>
</gene>
<feature type="signal peptide" evidence="1">
    <location>
        <begin position="1"/>
        <end position="33"/>
    </location>
</feature>
<proteinExistence type="predicted"/>
<organism evidence="3">
    <name type="scientific">Paenibacillus sp. SYP-B3998</name>
    <dbReference type="NCBI Taxonomy" id="2678564"/>
    <lineage>
        <taxon>Bacteria</taxon>
        <taxon>Bacillati</taxon>
        <taxon>Bacillota</taxon>
        <taxon>Bacilli</taxon>
        <taxon>Bacillales</taxon>
        <taxon>Paenibacillaceae</taxon>
        <taxon>Paenibacillus</taxon>
    </lineage>
</organism>
<dbReference type="GO" id="GO:0005975">
    <property type="term" value="P:carbohydrate metabolic process"/>
    <property type="evidence" value="ECO:0007669"/>
    <property type="project" value="InterPro"/>
</dbReference>
<dbReference type="Gene3D" id="3.20.20.80">
    <property type="entry name" value="Glycosidases"/>
    <property type="match status" value="1"/>
</dbReference>
<dbReference type="InterPro" id="IPR017853">
    <property type="entry name" value="GH"/>
</dbReference>
<dbReference type="AlphaFoldDB" id="A0A6G3ZU85"/>
<keyword evidence="1" id="KW-0732">Signal</keyword>
<dbReference type="InterPro" id="IPR001223">
    <property type="entry name" value="Glyco_hydro18_cat"/>
</dbReference>
<dbReference type="Gene3D" id="2.60.120.260">
    <property type="entry name" value="Galactose-binding domain-like"/>
    <property type="match status" value="1"/>
</dbReference>
<evidence type="ECO:0000313" key="3">
    <source>
        <dbReference type="EMBL" id="NEW04977.1"/>
    </source>
</evidence>
<name>A0A6G3ZU85_9BACL</name>
<evidence type="ECO:0000259" key="2">
    <source>
        <dbReference type="PROSITE" id="PS51910"/>
    </source>
</evidence>
<dbReference type="RefSeq" id="WP_163940894.1">
    <property type="nucleotide sequence ID" value="NZ_JAAIKC010000001.1"/>
</dbReference>
<dbReference type="Pfam" id="PF22633">
    <property type="entry name" value="F5_F8_type_C_2"/>
    <property type="match status" value="1"/>
</dbReference>
<feature type="domain" description="GH18" evidence="2">
    <location>
        <begin position="190"/>
        <end position="506"/>
    </location>
</feature>
<evidence type="ECO:0000256" key="1">
    <source>
        <dbReference type="SAM" id="SignalP"/>
    </source>
</evidence>
<comment type="caution">
    <text evidence="3">The sequence shown here is derived from an EMBL/GenBank/DDBJ whole genome shotgun (WGS) entry which is preliminary data.</text>
</comment>
<dbReference type="InterPro" id="IPR008979">
    <property type="entry name" value="Galactose-bd-like_sf"/>
</dbReference>
<protein>
    <recommendedName>
        <fullName evidence="2">GH18 domain-containing protein</fullName>
    </recommendedName>
</protein>
<dbReference type="PROSITE" id="PS51910">
    <property type="entry name" value="GH18_2"/>
    <property type="match status" value="1"/>
</dbReference>
<dbReference type="Pfam" id="PF00704">
    <property type="entry name" value="Glyco_hydro_18"/>
    <property type="match status" value="1"/>
</dbReference>
<sequence length="506" mass="54820">MLKKMISLSISSLMVLTLAFTLSLTLLAPDASAASQNVAAGKVITSNATLTNKALATDGVSNDSNSFAEAASGLKYIQIDFGASYSINKVNLWHYFSDGRTYKDVIVRLSSSSTFGSGTTTVFNNDTNNSAGLGTGTNAEYAETSAGKTITFNPVNARYLRIYSNGSSVNAYNHFVEVQAWTLDSSYRQKNVTFTNPDWVMFPQTDASIQNVITNMKTYKIKYQMIDVGFFDRVAGTATYEDTVGGAVDGTADPAAYATLSNWVAKSRSYDPTMKLIGSINGNSSLHVQAVPYSDNKGVIHTPTVSKAVMHDRIAAHAKYLVDTFGLDGIDMDFEPLGPGARSEDYRLLIQKVRAAIGPTKHLSICGNPFSLYMPDNELTQFGALLDMIVFMDYDTGDTSGTAPYPANPYTTDAASYQLAIKDNVKRISNALSTTNCELLPLGQGISRLTQWHQAYENAMNHSIAVNNAISEGAKVAGSGVWWFEGAMNDATETQQFINYWINGTP</sequence>
<accession>A0A6G3ZU85</accession>
<dbReference type="SUPFAM" id="SSF51445">
    <property type="entry name" value="(Trans)glycosidases"/>
    <property type="match status" value="1"/>
</dbReference>
<dbReference type="EMBL" id="JAAIKC010000001">
    <property type="protein sequence ID" value="NEW04977.1"/>
    <property type="molecule type" value="Genomic_DNA"/>
</dbReference>
<reference evidence="3" key="1">
    <citation type="submission" date="2020-02" db="EMBL/GenBank/DDBJ databases">
        <authorList>
            <person name="Shen X.-R."/>
            <person name="Zhang Y.-X."/>
        </authorList>
    </citation>
    <scope>NUCLEOTIDE SEQUENCE</scope>
    <source>
        <strain evidence="3">SYP-B3998</strain>
    </source>
</reference>
<dbReference type="SUPFAM" id="SSF49785">
    <property type="entry name" value="Galactose-binding domain-like"/>
    <property type="match status" value="1"/>
</dbReference>
<feature type="chain" id="PRO_5026108782" description="GH18 domain-containing protein" evidence="1">
    <location>
        <begin position="34"/>
        <end position="506"/>
    </location>
</feature>